<keyword evidence="2 3" id="KW-0663">Pyridoxal phosphate</keyword>
<dbReference type="SUPFAM" id="SSF50621">
    <property type="entry name" value="Alanine racemase C-terminal domain-like"/>
    <property type="match status" value="1"/>
</dbReference>
<evidence type="ECO:0000313" key="6">
    <source>
        <dbReference type="Proteomes" id="UP000481033"/>
    </source>
</evidence>
<dbReference type="PANTHER" id="PTHR43727">
    <property type="entry name" value="DIAMINOPIMELATE DECARBOXYLASE"/>
    <property type="match status" value="1"/>
</dbReference>
<organism evidence="5 6">
    <name type="scientific">Adonisia turfae CCMR0081</name>
    <dbReference type="NCBI Taxonomy" id="2292702"/>
    <lineage>
        <taxon>Bacteria</taxon>
        <taxon>Bacillati</taxon>
        <taxon>Cyanobacteriota</taxon>
        <taxon>Adonisia</taxon>
        <taxon>Adonisia turfae</taxon>
    </lineage>
</organism>
<comment type="caution">
    <text evidence="5">The sequence shown here is derived from an EMBL/GenBank/DDBJ whole genome shotgun (WGS) entry which is preliminary data.</text>
</comment>
<dbReference type="Proteomes" id="UP000481033">
    <property type="component" value="Unassembled WGS sequence"/>
</dbReference>
<dbReference type="Gene3D" id="2.40.37.10">
    <property type="entry name" value="Lyase, Ornithine Decarboxylase, Chain A, domain 1"/>
    <property type="match status" value="1"/>
</dbReference>
<dbReference type="EMBL" id="QXHD01000004">
    <property type="protein sequence ID" value="NEZ57054.1"/>
    <property type="molecule type" value="Genomic_DNA"/>
</dbReference>
<dbReference type="AlphaFoldDB" id="A0A6M0RLC9"/>
<feature type="domain" description="Orn/DAP/Arg decarboxylase 2 N-terminal" evidence="4">
    <location>
        <begin position="84"/>
        <end position="332"/>
    </location>
</feature>
<protein>
    <submittedName>
        <fullName evidence="5">Pyridoxal-dependent decarboxylase</fullName>
    </submittedName>
</protein>
<dbReference type="Pfam" id="PF02784">
    <property type="entry name" value="Orn_Arg_deC_N"/>
    <property type="match status" value="1"/>
</dbReference>
<dbReference type="PANTHER" id="PTHR43727:SF2">
    <property type="entry name" value="GROUP IV DECARBOXYLASE"/>
    <property type="match status" value="1"/>
</dbReference>
<sequence>MPKTQAKRLVRSIGAQALQKRVGMRQDLSPQLWNMSYENSALTLHGVNLQTLLEQYGSPLHVLNTQKLAQNAHAMMYGHQKQQILNVYYSYKTHPIPRILQLLHSYGVGAEVISPYELWLALHLGVDPQKIIYNGPAKSDKSIEIAIDRGIRLLNVNHREELERFAKISRQVGKKANIAIRLIFAKGWSGQFGLGVDTGEALATYRQALSMPELNVIGVHCHRGVLFDGLDDVAGYLQGIKDFLNTLYQEFDFHPEILDVGGSIAIPTVRSFSDFDKKLSETFRIEVREPTPQDYPTLEDFAEFISKDLTGYFQDVSRPIPELAVEPGRAITGNTQALLSRIVDTKETSEAFTYGILDAGISVAEIVKYEFHQVLPLQQKAQNPEKLYRLVGPICHMGDTLYPAWRLPELAKGDAISIMDSGAYFVPEARAFSFPKPGIVGLNSSGESFMIRKSDTFESIIHMDCLAD</sequence>
<dbReference type="InterPro" id="IPR009006">
    <property type="entry name" value="Ala_racemase/Decarboxylase_C"/>
</dbReference>
<evidence type="ECO:0000313" key="5">
    <source>
        <dbReference type="EMBL" id="NEZ57054.1"/>
    </source>
</evidence>
<evidence type="ECO:0000256" key="1">
    <source>
        <dbReference type="ARBA" id="ARBA00001933"/>
    </source>
</evidence>
<evidence type="ECO:0000259" key="4">
    <source>
        <dbReference type="Pfam" id="PF02784"/>
    </source>
</evidence>
<feature type="modified residue" description="N6-(pyridoxal phosphate)lysine" evidence="3">
    <location>
        <position position="92"/>
    </location>
</feature>
<keyword evidence="6" id="KW-1185">Reference proteome</keyword>
<dbReference type="PRINTS" id="PR01179">
    <property type="entry name" value="ODADCRBXLASE"/>
</dbReference>
<dbReference type="GO" id="GO:0009089">
    <property type="term" value="P:lysine biosynthetic process via diaminopimelate"/>
    <property type="evidence" value="ECO:0007669"/>
    <property type="project" value="TreeGrafter"/>
</dbReference>
<reference evidence="5 6" key="1">
    <citation type="journal article" date="2020" name="Microb. Ecol.">
        <title>Ecogenomics of the Marine Benthic Filamentous Cyanobacterium Adonisia.</title>
        <authorList>
            <person name="Walter J.M."/>
            <person name="Coutinho F.H."/>
            <person name="Leomil L."/>
            <person name="Hargreaves P.I."/>
            <person name="Campeao M.E."/>
            <person name="Vieira V.V."/>
            <person name="Silva B.S."/>
            <person name="Fistarol G.O."/>
            <person name="Salomon P.S."/>
            <person name="Sawabe T."/>
            <person name="Mino S."/>
            <person name="Hosokawa M."/>
            <person name="Miyashita H."/>
            <person name="Maruyama F."/>
            <person name="van Verk M.C."/>
            <person name="Dutilh B.E."/>
            <person name="Thompson C.C."/>
            <person name="Thompson F.L."/>
        </authorList>
    </citation>
    <scope>NUCLEOTIDE SEQUENCE [LARGE SCALE GENOMIC DNA]</scope>
    <source>
        <strain evidence="5 6">CCMR0081</strain>
    </source>
</reference>
<name>A0A6M0RLC9_9CYAN</name>
<dbReference type="InterPro" id="IPR029066">
    <property type="entry name" value="PLP-binding_barrel"/>
</dbReference>
<proteinExistence type="predicted"/>
<dbReference type="Gene3D" id="3.20.20.10">
    <property type="entry name" value="Alanine racemase"/>
    <property type="match status" value="1"/>
</dbReference>
<dbReference type="RefSeq" id="WP_163699068.1">
    <property type="nucleotide sequence ID" value="NZ_QXHD01000004.1"/>
</dbReference>
<evidence type="ECO:0000256" key="2">
    <source>
        <dbReference type="ARBA" id="ARBA00022898"/>
    </source>
</evidence>
<dbReference type="InterPro" id="IPR022644">
    <property type="entry name" value="De-COase2_N"/>
</dbReference>
<dbReference type="GO" id="GO:0008836">
    <property type="term" value="F:diaminopimelate decarboxylase activity"/>
    <property type="evidence" value="ECO:0007669"/>
    <property type="project" value="TreeGrafter"/>
</dbReference>
<accession>A0A6M0RLC9</accession>
<gene>
    <name evidence="5" type="ORF">DXZ20_15480</name>
</gene>
<dbReference type="SUPFAM" id="SSF51419">
    <property type="entry name" value="PLP-binding barrel"/>
    <property type="match status" value="1"/>
</dbReference>
<dbReference type="InterPro" id="IPR000183">
    <property type="entry name" value="Orn/DAP/Arg_de-COase"/>
</dbReference>
<evidence type="ECO:0000256" key="3">
    <source>
        <dbReference type="PIRSR" id="PIRSR600183-50"/>
    </source>
</evidence>
<feature type="active site" description="Proton donor" evidence="3">
    <location>
        <position position="395"/>
    </location>
</feature>
<comment type="cofactor">
    <cofactor evidence="1 3">
        <name>pyridoxal 5'-phosphate</name>
        <dbReference type="ChEBI" id="CHEBI:597326"/>
    </cofactor>
</comment>